<dbReference type="InterPro" id="IPR000719">
    <property type="entry name" value="Prot_kinase_dom"/>
</dbReference>
<evidence type="ECO:0000313" key="6">
    <source>
        <dbReference type="EMBL" id="KAK3279410.1"/>
    </source>
</evidence>
<organism evidence="6 7">
    <name type="scientific">Cymbomonas tetramitiformis</name>
    <dbReference type="NCBI Taxonomy" id="36881"/>
    <lineage>
        <taxon>Eukaryota</taxon>
        <taxon>Viridiplantae</taxon>
        <taxon>Chlorophyta</taxon>
        <taxon>Pyramimonadophyceae</taxon>
        <taxon>Pyramimonadales</taxon>
        <taxon>Pyramimonadaceae</taxon>
        <taxon>Cymbomonas</taxon>
    </lineage>
</organism>
<keyword evidence="4" id="KW-0547">Nucleotide-binding</keyword>
<dbReference type="PANTHER" id="PTHR24171">
    <property type="entry name" value="ANKYRIN REPEAT DOMAIN-CONTAINING PROTEIN 39-RELATED"/>
    <property type="match status" value="1"/>
</dbReference>
<dbReference type="PROSITE" id="PS50297">
    <property type="entry name" value="ANK_REP_REGION"/>
    <property type="match status" value="1"/>
</dbReference>
<evidence type="ECO:0000256" key="1">
    <source>
        <dbReference type="ARBA" id="ARBA00022737"/>
    </source>
</evidence>
<sequence>MVPLDENEPVSVDADFLIAVTEIIFWASVGDLEKLKTFCKNKAFNFKQAYDYDRRSPLHLACVNGCRNVCEWLITEAKVDVNFVDRFGNTPLMGAVLGKHDACIRLLKEKGGKVLEEGFLVSLEDSCVLNTHRTSELPKMDAQYIELIYLASEGILPGLRQSRELLSSGIVKDYDDRTPLHLAAANGKLEAVDYLLSIEVAVNAVDRFGLTPLEGAMRSNLPVRDKVVAALERHDGKVYQHGQLVPSNEADIKAPVVKQTKNFDHWEVQPRGIQFGEKLGEGAFAIVHACMYEATLVAAKILKVDILGLPTQMQQFKQEIEMMTKLHHPHVVQFFGAHPLYLHASSSQASSTGSMPRGLEPSVLRSEALAPKERHPERKVYFASTSDFCDIEAHFHCSESRAAETPTVTQPTTVTQPATFMGAEQHCSAFQ</sequence>
<protein>
    <recommendedName>
        <fullName evidence="5">Protein kinase domain-containing protein</fullName>
    </recommendedName>
</protein>
<dbReference type="AlphaFoldDB" id="A0AAE0LC62"/>
<dbReference type="SMART" id="SM00248">
    <property type="entry name" value="ANK"/>
    <property type="match status" value="4"/>
</dbReference>
<dbReference type="PROSITE" id="PS00107">
    <property type="entry name" value="PROTEIN_KINASE_ATP"/>
    <property type="match status" value="1"/>
</dbReference>
<dbReference type="SUPFAM" id="SSF56112">
    <property type="entry name" value="Protein kinase-like (PK-like)"/>
    <property type="match status" value="1"/>
</dbReference>
<feature type="repeat" description="ANK" evidence="3">
    <location>
        <begin position="175"/>
        <end position="207"/>
    </location>
</feature>
<keyword evidence="7" id="KW-1185">Reference proteome</keyword>
<dbReference type="PROSITE" id="PS50088">
    <property type="entry name" value="ANK_REPEAT"/>
    <property type="match status" value="1"/>
</dbReference>
<evidence type="ECO:0000256" key="3">
    <source>
        <dbReference type="PROSITE-ProRule" id="PRU00023"/>
    </source>
</evidence>
<dbReference type="Pfam" id="PF12796">
    <property type="entry name" value="Ank_2"/>
    <property type="match status" value="2"/>
</dbReference>
<evidence type="ECO:0000313" key="7">
    <source>
        <dbReference type="Proteomes" id="UP001190700"/>
    </source>
</evidence>
<evidence type="ECO:0000256" key="2">
    <source>
        <dbReference type="ARBA" id="ARBA00023043"/>
    </source>
</evidence>
<feature type="domain" description="Protein kinase" evidence="5">
    <location>
        <begin position="273"/>
        <end position="431"/>
    </location>
</feature>
<name>A0AAE0LC62_9CHLO</name>
<dbReference type="InterPro" id="IPR017441">
    <property type="entry name" value="Protein_kinase_ATP_BS"/>
</dbReference>
<dbReference type="PROSITE" id="PS50011">
    <property type="entry name" value="PROTEIN_KINASE_DOM"/>
    <property type="match status" value="1"/>
</dbReference>
<evidence type="ECO:0000259" key="5">
    <source>
        <dbReference type="PROSITE" id="PS50011"/>
    </source>
</evidence>
<comment type="caution">
    <text evidence="6">The sequence shown here is derived from an EMBL/GenBank/DDBJ whole genome shotgun (WGS) entry which is preliminary data.</text>
</comment>
<dbReference type="Proteomes" id="UP001190700">
    <property type="component" value="Unassembled WGS sequence"/>
</dbReference>
<dbReference type="InterPro" id="IPR011009">
    <property type="entry name" value="Kinase-like_dom_sf"/>
</dbReference>
<keyword evidence="1" id="KW-0677">Repeat</keyword>
<dbReference type="GO" id="GO:0004672">
    <property type="term" value="F:protein kinase activity"/>
    <property type="evidence" value="ECO:0007669"/>
    <property type="project" value="InterPro"/>
</dbReference>
<dbReference type="Pfam" id="PF07714">
    <property type="entry name" value="PK_Tyr_Ser-Thr"/>
    <property type="match status" value="1"/>
</dbReference>
<proteinExistence type="predicted"/>
<dbReference type="InterPro" id="IPR036770">
    <property type="entry name" value="Ankyrin_rpt-contain_sf"/>
</dbReference>
<accession>A0AAE0LC62</accession>
<reference evidence="6 7" key="1">
    <citation type="journal article" date="2015" name="Genome Biol. Evol.">
        <title>Comparative Genomics of a Bacterivorous Green Alga Reveals Evolutionary Causalities and Consequences of Phago-Mixotrophic Mode of Nutrition.</title>
        <authorList>
            <person name="Burns J.A."/>
            <person name="Paasch A."/>
            <person name="Narechania A."/>
            <person name="Kim E."/>
        </authorList>
    </citation>
    <scope>NUCLEOTIDE SEQUENCE [LARGE SCALE GENOMIC DNA]</scope>
    <source>
        <strain evidence="6 7">PLY_AMNH</strain>
    </source>
</reference>
<dbReference type="Gene3D" id="1.25.40.20">
    <property type="entry name" value="Ankyrin repeat-containing domain"/>
    <property type="match status" value="2"/>
</dbReference>
<dbReference type="GO" id="GO:0005524">
    <property type="term" value="F:ATP binding"/>
    <property type="evidence" value="ECO:0007669"/>
    <property type="project" value="UniProtKB-UniRule"/>
</dbReference>
<keyword evidence="2 3" id="KW-0040">ANK repeat</keyword>
<keyword evidence="4" id="KW-0067">ATP-binding</keyword>
<dbReference type="InterPro" id="IPR001245">
    <property type="entry name" value="Ser-Thr/Tyr_kinase_cat_dom"/>
</dbReference>
<feature type="binding site" evidence="4">
    <location>
        <position position="300"/>
    </location>
    <ligand>
        <name>ATP</name>
        <dbReference type="ChEBI" id="CHEBI:30616"/>
    </ligand>
</feature>
<dbReference type="EMBL" id="LGRX02004929">
    <property type="protein sequence ID" value="KAK3279410.1"/>
    <property type="molecule type" value="Genomic_DNA"/>
</dbReference>
<dbReference type="SUPFAM" id="SSF48403">
    <property type="entry name" value="Ankyrin repeat"/>
    <property type="match status" value="1"/>
</dbReference>
<dbReference type="Gene3D" id="3.30.200.20">
    <property type="entry name" value="Phosphorylase Kinase, domain 1"/>
    <property type="match status" value="1"/>
</dbReference>
<gene>
    <name evidence="6" type="ORF">CYMTET_12702</name>
</gene>
<evidence type="ECO:0000256" key="4">
    <source>
        <dbReference type="PROSITE-ProRule" id="PRU10141"/>
    </source>
</evidence>
<dbReference type="InterPro" id="IPR002110">
    <property type="entry name" value="Ankyrin_rpt"/>
</dbReference>